<organism evidence="6 7">
    <name type="scientific">Aquilegia coerulea</name>
    <name type="common">Rocky mountain columbine</name>
    <dbReference type="NCBI Taxonomy" id="218851"/>
    <lineage>
        <taxon>Eukaryota</taxon>
        <taxon>Viridiplantae</taxon>
        <taxon>Streptophyta</taxon>
        <taxon>Embryophyta</taxon>
        <taxon>Tracheophyta</taxon>
        <taxon>Spermatophyta</taxon>
        <taxon>Magnoliopsida</taxon>
        <taxon>Ranunculales</taxon>
        <taxon>Ranunculaceae</taxon>
        <taxon>Thalictroideae</taxon>
        <taxon>Aquilegia</taxon>
    </lineage>
</organism>
<evidence type="ECO:0000256" key="4">
    <source>
        <dbReference type="ARBA" id="ARBA00022729"/>
    </source>
</evidence>
<evidence type="ECO:0000256" key="2">
    <source>
        <dbReference type="ARBA" id="ARBA00005679"/>
    </source>
</evidence>
<dbReference type="InterPro" id="IPR004911">
    <property type="entry name" value="Interferon-induced_GILT"/>
</dbReference>
<reference evidence="6 7" key="1">
    <citation type="submission" date="2017-09" db="EMBL/GenBank/DDBJ databases">
        <title>WGS assembly of Aquilegia coerulea Goldsmith.</title>
        <authorList>
            <person name="Hodges S."/>
            <person name="Kramer E."/>
            <person name="Nordborg M."/>
            <person name="Tomkins J."/>
            <person name="Borevitz J."/>
            <person name="Derieg N."/>
            <person name="Yan J."/>
            <person name="Mihaltcheva S."/>
            <person name="Hayes R.D."/>
            <person name="Rokhsar D."/>
        </authorList>
    </citation>
    <scope>NUCLEOTIDE SEQUENCE [LARGE SCALE GENOMIC DNA]</scope>
    <source>
        <strain evidence="7">cv. Goldsmith</strain>
    </source>
</reference>
<protein>
    <recommendedName>
        <fullName evidence="8">Saposin A-type domain-containing protein</fullName>
    </recommendedName>
</protein>
<dbReference type="Pfam" id="PF03227">
    <property type="entry name" value="GILT"/>
    <property type="match status" value="1"/>
</dbReference>
<name>A0A2G5D1X4_AQUCA</name>
<dbReference type="Proteomes" id="UP000230069">
    <property type="component" value="Unassembled WGS sequence"/>
</dbReference>
<accession>A0A2G5D1X4</accession>
<evidence type="ECO:0000256" key="3">
    <source>
        <dbReference type="ARBA" id="ARBA00022525"/>
    </source>
</evidence>
<evidence type="ECO:0000313" key="7">
    <source>
        <dbReference type="Proteomes" id="UP000230069"/>
    </source>
</evidence>
<keyword evidence="3" id="KW-0964">Secreted</keyword>
<keyword evidence="7" id="KW-1185">Reference proteome</keyword>
<evidence type="ECO:0000313" key="6">
    <source>
        <dbReference type="EMBL" id="PIA37522.1"/>
    </source>
</evidence>
<dbReference type="PANTHER" id="PTHR13234">
    <property type="entry name" value="GAMMA-INTERFERON INDUCIBLE LYSOSOMAL THIOL REDUCTASE GILT"/>
    <property type="match status" value="1"/>
</dbReference>
<gene>
    <name evidence="6" type="ORF">AQUCO_03000237v1</name>
</gene>
<feature type="non-terminal residue" evidence="6">
    <location>
        <position position="1"/>
    </location>
</feature>
<comment type="subcellular location">
    <subcellularLocation>
        <location evidence="1">Secreted</location>
    </subcellularLocation>
</comment>
<dbReference type="OrthoDB" id="958254at2759"/>
<dbReference type="GO" id="GO:0005576">
    <property type="term" value="C:extracellular region"/>
    <property type="evidence" value="ECO:0007669"/>
    <property type="project" value="UniProtKB-SubCell"/>
</dbReference>
<dbReference type="PANTHER" id="PTHR13234:SF8">
    <property type="entry name" value="GAMMA-INTERFERON-INDUCIBLE LYSOSOMAL THIOL REDUCTASE"/>
    <property type="match status" value="1"/>
</dbReference>
<dbReference type="EMBL" id="KZ305047">
    <property type="protein sequence ID" value="PIA37522.1"/>
    <property type="molecule type" value="Genomic_DNA"/>
</dbReference>
<keyword evidence="5" id="KW-0325">Glycoprotein</keyword>
<sequence length="305" mass="34638">FSITKSIASPTLCFDALLTTTVDKNVQIESLKSLQIKQIRYLDCVLEMGYSSWFVDLICMLVIFSNSSSVSVSPQKVEVALYYETLCPYCSNFMVNYLPEIFNNSLIDIIDLKLIPYGNAKVAPDNTIICQHGQYECLLNTVEACVLHVWPDLKKQYSFIYCVESLVHVHKYIEWESCFAKTGFDSKPIEDCYKSGLGKQLDLQYAKVTNDLQPPHKYVPWVTVNGQPLYDDYENFMTYVCKAYKGDSVPKACKDLPPPIVSDVKDNQIKQVCLAEETISSSKTEAMHIRPSGTSWRRQMMAISA</sequence>
<dbReference type="GO" id="GO:0016671">
    <property type="term" value="F:oxidoreductase activity, acting on a sulfur group of donors, disulfide as acceptor"/>
    <property type="evidence" value="ECO:0007669"/>
    <property type="project" value="InterPro"/>
</dbReference>
<evidence type="ECO:0008006" key="8">
    <source>
        <dbReference type="Google" id="ProtNLM"/>
    </source>
</evidence>
<proteinExistence type="inferred from homology"/>
<keyword evidence="4" id="KW-0732">Signal</keyword>
<dbReference type="AlphaFoldDB" id="A0A2G5D1X4"/>
<evidence type="ECO:0000256" key="1">
    <source>
        <dbReference type="ARBA" id="ARBA00004613"/>
    </source>
</evidence>
<comment type="similarity">
    <text evidence="2">Belongs to the GILT family.</text>
</comment>
<evidence type="ECO:0000256" key="5">
    <source>
        <dbReference type="ARBA" id="ARBA00023180"/>
    </source>
</evidence>